<evidence type="ECO:0000259" key="5">
    <source>
        <dbReference type="Pfam" id="PF00296"/>
    </source>
</evidence>
<sequence length="298" mass="31996">MPLTTETARAETAPPAIGLFALNGGETVRDPGDMRRTARLAEDLGYDSLWMGEHPVMPVPPPPGGWFHPGYVLNDPLITLSHLAALTGTIRLCTGVMLLPLRNPVIAAKQVATLDRLSGGRMTLGFGMGYIRAQADAVGVPFAGRADRGREHLEAMRALWYDEPPVSYRGAHVAFEGVESFPRPVQADLPVVAGGHTDKALRLAVTHAHGWFAFGLPPAHLGALIERLRVVAAGVERPARLEPLEITVSPPRGGVDKDLVDGYRRLGVDRLVLWPPPELGADGLADFVRHNAAFVPAP</sequence>
<name>A0ABQ4G2M2_9ACTN</name>
<dbReference type="PANTHER" id="PTHR42847:SF4">
    <property type="entry name" value="ALKANESULFONATE MONOOXYGENASE-RELATED"/>
    <property type="match status" value="1"/>
</dbReference>
<evidence type="ECO:0000256" key="2">
    <source>
        <dbReference type="ARBA" id="ARBA00022643"/>
    </source>
</evidence>
<keyword evidence="1" id="KW-0285">Flavoprotein</keyword>
<proteinExistence type="predicted"/>
<dbReference type="Gene3D" id="3.20.20.30">
    <property type="entry name" value="Luciferase-like domain"/>
    <property type="match status" value="1"/>
</dbReference>
<dbReference type="NCBIfam" id="TIGR03619">
    <property type="entry name" value="F420_Rv2161c"/>
    <property type="match status" value="1"/>
</dbReference>
<dbReference type="RefSeq" id="WP_204058671.1">
    <property type="nucleotide sequence ID" value="NZ_BAAAGP010000012.1"/>
</dbReference>
<keyword evidence="3" id="KW-0560">Oxidoreductase</keyword>
<dbReference type="Pfam" id="PF00296">
    <property type="entry name" value="Bac_luciferase"/>
    <property type="match status" value="1"/>
</dbReference>
<feature type="domain" description="Luciferase-like" evidence="5">
    <location>
        <begin position="29"/>
        <end position="240"/>
    </location>
</feature>
<dbReference type="PANTHER" id="PTHR42847">
    <property type="entry name" value="ALKANESULFONATE MONOOXYGENASE"/>
    <property type="match status" value="1"/>
</dbReference>
<evidence type="ECO:0000313" key="7">
    <source>
        <dbReference type="Proteomes" id="UP000603904"/>
    </source>
</evidence>
<protein>
    <submittedName>
        <fullName evidence="6">LLM class F420-dependent oxidoreductase</fullName>
    </submittedName>
</protein>
<dbReference type="InterPro" id="IPR050172">
    <property type="entry name" value="SsuD_RutA_monooxygenase"/>
</dbReference>
<keyword evidence="4" id="KW-0503">Monooxygenase</keyword>
<dbReference type="InterPro" id="IPR011251">
    <property type="entry name" value="Luciferase-like_dom"/>
</dbReference>
<reference evidence="6 7" key="1">
    <citation type="submission" date="2021-01" db="EMBL/GenBank/DDBJ databases">
        <title>Whole genome shotgun sequence of Microbispora corallina NBRC 16416.</title>
        <authorList>
            <person name="Komaki H."/>
            <person name="Tamura T."/>
        </authorList>
    </citation>
    <scope>NUCLEOTIDE SEQUENCE [LARGE SCALE GENOMIC DNA]</scope>
    <source>
        <strain evidence="6 7">NBRC 16416</strain>
    </source>
</reference>
<accession>A0ABQ4G2M2</accession>
<keyword evidence="7" id="KW-1185">Reference proteome</keyword>
<evidence type="ECO:0000313" key="6">
    <source>
        <dbReference type="EMBL" id="GIH41326.1"/>
    </source>
</evidence>
<gene>
    <name evidence="6" type="ORF">Mco01_43260</name>
</gene>
<dbReference type="EMBL" id="BOOC01000021">
    <property type="protein sequence ID" value="GIH41326.1"/>
    <property type="molecule type" value="Genomic_DNA"/>
</dbReference>
<evidence type="ECO:0000256" key="3">
    <source>
        <dbReference type="ARBA" id="ARBA00023002"/>
    </source>
</evidence>
<organism evidence="6 7">
    <name type="scientific">Microbispora corallina</name>
    <dbReference type="NCBI Taxonomy" id="83302"/>
    <lineage>
        <taxon>Bacteria</taxon>
        <taxon>Bacillati</taxon>
        <taxon>Actinomycetota</taxon>
        <taxon>Actinomycetes</taxon>
        <taxon>Streptosporangiales</taxon>
        <taxon>Streptosporangiaceae</taxon>
        <taxon>Microbispora</taxon>
    </lineage>
</organism>
<dbReference type="InterPro" id="IPR036661">
    <property type="entry name" value="Luciferase-like_sf"/>
</dbReference>
<dbReference type="InterPro" id="IPR019921">
    <property type="entry name" value="Lucif-like_OxRdtase_Rv2161c"/>
</dbReference>
<evidence type="ECO:0000256" key="1">
    <source>
        <dbReference type="ARBA" id="ARBA00022630"/>
    </source>
</evidence>
<dbReference type="SUPFAM" id="SSF51679">
    <property type="entry name" value="Bacterial luciferase-like"/>
    <property type="match status" value="1"/>
</dbReference>
<keyword evidence="2" id="KW-0288">FMN</keyword>
<comment type="caution">
    <text evidence="6">The sequence shown here is derived from an EMBL/GenBank/DDBJ whole genome shotgun (WGS) entry which is preliminary data.</text>
</comment>
<evidence type="ECO:0000256" key="4">
    <source>
        <dbReference type="ARBA" id="ARBA00023033"/>
    </source>
</evidence>
<dbReference type="Proteomes" id="UP000603904">
    <property type="component" value="Unassembled WGS sequence"/>
</dbReference>